<comment type="caution">
    <text evidence="2">The sequence shown here is derived from an EMBL/GenBank/DDBJ whole genome shotgun (WGS) entry which is preliminary data.</text>
</comment>
<dbReference type="AlphaFoldDB" id="A0A1H9QVL9"/>
<reference evidence="3" key="1">
    <citation type="submission" date="2016-10" db="EMBL/GenBank/DDBJ databases">
        <authorList>
            <person name="de Groot N.N."/>
        </authorList>
    </citation>
    <scope>NUCLEOTIDE SEQUENCE [LARGE SCALE GENOMIC DNA]</scope>
    <source>
        <strain evidence="3">10nlg</strain>
    </source>
</reference>
<evidence type="ECO:0000313" key="2">
    <source>
        <dbReference type="EMBL" id="SER64285.1"/>
    </source>
</evidence>
<dbReference type="RefSeq" id="WP_177169616.1">
    <property type="nucleotide sequence ID" value="NZ_BJVE01000107.1"/>
</dbReference>
<dbReference type="Pfam" id="PF08741">
    <property type="entry name" value="YwhD"/>
    <property type="match status" value="1"/>
</dbReference>
<gene>
    <name evidence="2" type="ORF">SAMN05444126_103145</name>
</gene>
<dbReference type="EMBL" id="FOGV01000003">
    <property type="protein sequence ID" value="SER64285.1"/>
    <property type="molecule type" value="Genomic_DNA"/>
</dbReference>
<protein>
    <submittedName>
        <fullName evidence="2">YwhD family protein</fullName>
    </submittedName>
</protein>
<evidence type="ECO:0000256" key="1">
    <source>
        <dbReference type="SAM" id="MobiDB-lite"/>
    </source>
</evidence>
<name>A0A1H9QVL9_9BACI</name>
<accession>A0A1H9QVL9</accession>
<keyword evidence="3" id="KW-1185">Reference proteome</keyword>
<dbReference type="Proteomes" id="UP000199318">
    <property type="component" value="Unassembled WGS sequence"/>
</dbReference>
<evidence type="ECO:0000313" key="3">
    <source>
        <dbReference type="Proteomes" id="UP000199318"/>
    </source>
</evidence>
<dbReference type="InterPro" id="IPR014852">
    <property type="entry name" value="YwhD"/>
</dbReference>
<organism evidence="2 3">
    <name type="scientific">Salisediminibacterium halotolerans</name>
    <dbReference type="NCBI Taxonomy" id="517425"/>
    <lineage>
        <taxon>Bacteria</taxon>
        <taxon>Bacillati</taxon>
        <taxon>Bacillota</taxon>
        <taxon>Bacilli</taxon>
        <taxon>Bacillales</taxon>
        <taxon>Bacillaceae</taxon>
        <taxon>Salisediminibacterium</taxon>
    </lineage>
</organism>
<sequence>MNEEEQKKNDKIKSMMGGGKKGQGFNILSSDSTDGHGGYGAGTITLNNMSPVFIDVDEGDAFVDMGALHARSAVEKGIKFKPTKEEAPDGRPFWLVWVNTDHVEGGPAYAGVAACEMTVNRETRRGYKSLPEHVNNMDKALKGKVIVEHMDDRSKDILRDYLANFDPEMWERASDELKSGLATS</sequence>
<proteinExistence type="predicted"/>
<feature type="region of interest" description="Disordered" evidence="1">
    <location>
        <begin position="1"/>
        <end position="29"/>
    </location>
</feature>
<dbReference type="STRING" id="1464123.SAMN05444126_103145"/>
<feature type="compositionally biased region" description="Basic and acidic residues" evidence="1">
    <location>
        <begin position="1"/>
        <end position="13"/>
    </location>
</feature>